<dbReference type="KEGG" id="mva:Mvan_1002"/>
<dbReference type="InterPro" id="IPR003033">
    <property type="entry name" value="SCP2_sterol-bd_dom"/>
</dbReference>
<gene>
    <name evidence="2" type="ordered locus">Mvan_1002</name>
</gene>
<keyword evidence="3" id="KW-1185">Reference proteome</keyword>
<evidence type="ECO:0000313" key="3">
    <source>
        <dbReference type="Proteomes" id="UP000009159"/>
    </source>
</evidence>
<feature type="domain" description="SCP2" evidence="1">
    <location>
        <begin position="17"/>
        <end position="103"/>
    </location>
</feature>
<dbReference type="eggNOG" id="COG3255">
    <property type="taxonomic scope" value="Bacteria"/>
</dbReference>
<dbReference type="RefSeq" id="WP_011778275.1">
    <property type="nucleotide sequence ID" value="NC_008726.1"/>
</dbReference>
<dbReference type="SUPFAM" id="SSF55718">
    <property type="entry name" value="SCP-like"/>
    <property type="match status" value="1"/>
</dbReference>
<dbReference type="PANTHER" id="PTHR10094">
    <property type="entry name" value="STEROL CARRIER PROTEIN 2 SCP-2 FAMILY PROTEIN"/>
    <property type="match status" value="1"/>
</dbReference>
<proteinExistence type="predicted"/>
<dbReference type="GO" id="GO:0005829">
    <property type="term" value="C:cytosol"/>
    <property type="evidence" value="ECO:0007669"/>
    <property type="project" value="TreeGrafter"/>
</dbReference>
<dbReference type="InterPro" id="IPR036527">
    <property type="entry name" value="SCP2_sterol-bd_dom_sf"/>
</dbReference>
<dbReference type="Proteomes" id="UP000009159">
    <property type="component" value="Chromosome"/>
</dbReference>
<accession>A1T3U0</accession>
<name>A1T3U0_MYCVP</name>
<dbReference type="HOGENOM" id="CLU_105945_1_2_11"/>
<reference evidence="2" key="1">
    <citation type="submission" date="2006-12" db="EMBL/GenBank/DDBJ databases">
        <title>Complete sequence of Mycobacterium vanbaalenii PYR-1.</title>
        <authorList>
            <consortium name="US DOE Joint Genome Institute"/>
            <person name="Copeland A."/>
            <person name="Lucas S."/>
            <person name="Lapidus A."/>
            <person name="Barry K."/>
            <person name="Detter J.C."/>
            <person name="Glavina del Rio T."/>
            <person name="Hammon N."/>
            <person name="Israni S."/>
            <person name="Dalin E."/>
            <person name="Tice H."/>
            <person name="Pitluck S."/>
            <person name="Singan V."/>
            <person name="Schmutz J."/>
            <person name="Larimer F."/>
            <person name="Land M."/>
            <person name="Hauser L."/>
            <person name="Kyrpides N."/>
            <person name="Anderson I.J."/>
            <person name="Miller C."/>
            <person name="Richardson P."/>
        </authorList>
    </citation>
    <scope>NUCLEOTIDE SEQUENCE [LARGE SCALE GENOMIC DNA]</scope>
    <source>
        <strain evidence="2">PYR-1</strain>
    </source>
</reference>
<dbReference type="Gene3D" id="3.30.1050.10">
    <property type="entry name" value="SCP2 sterol-binding domain"/>
    <property type="match status" value="1"/>
</dbReference>
<evidence type="ECO:0000313" key="2">
    <source>
        <dbReference type="EMBL" id="ABM11840.1"/>
    </source>
</evidence>
<sequence length="111" mass="12532">MTTVKDLMDRAATMIDENPDAAREFGGVYKFELDGDDARTFLVDLTDNPRVIDGDGDAHCIIRMETRDFIALVEGRADRRALFFMGRLSVEGDWALAMKLKSLDELMGDRK</sequence>
<protein>
    <submittedName>
        <fullName evidence="2">Sterol-binding domain protein</fullName>
    </submittedName>
</protein>
<dbReference type="AlphaFoldDB" id="A1T3U0"/>
<dbReference type="PANTHER" id="PTHR10094:SF25">
    <property type="entry name" value="SCP2 STEROL-BINDING DOMAIN-CONTAINING PROTEIN 1"/>
    <property type="match status" value="1"/>
</dbReference>
<dbReference type="Pfam" id="PF02036">
    <property type="entry name" value="SCP2"/>
    <property type="match status" value="1"/>
</dbReference>
<organism evidence="2 3">
    <name type="scientific">Mycolicibacterium vanbaalenii (strain DSM 7251 / JCM 13017 / BCRC 16820 / KCTC 9966 / NRRL B-24157 / PYR-1)</name>
    <name type="common">Mycobacterium vanbaalenii</name>
    <dbReference type="NCBI Taxonomy" id="350058"/>
    <lineage>
        <taxon>Bacteria</taxon>
        <taxon>Bacillati</taxon>
        <taxon>Actinomycetota</taxon>
        <taxon>Actinomycetes</taxon>
        <taxon>Mycobacteriales</taxon>
        <taxon>Mycobacteriaceae</taxon>
        <taxon>Mycolicibacterium</taxon>
    </lineage>
</organism>
<dbReference type="STRING" id="350058.Mvan_1002"/>
<dbReference type="EMBL" id="CP000511">
    <property type="protein sequence ID" value="ABM11840.1"/>
    <property type="molecule type" value="Genomic_DNA"/>
</dbReference>
<evidence type="ECO:0000259" key="1">
    <source>
        <dbReference type="Pfam" id="PF02036"/>
    </source>
</evidence>